<evidence type="ECO:0000313" key="1">
    <source>
        <dbReference type="EMBL" id="KAA3521090.1"/>
    </source>
</evidence>
<dbReference type="Pfam" id="PF07394">
    <property type="entry name" value="DUF1501"/>
    <property type="match status" value="1"/>
</dbReference>
<dbReference type="GeneID" id="60680409"/>
<dbReference type="EMBL" id="QUSG01000022">
    <property type="protein sequence ID" value="KAA3521090.1"/>
    <property type="molecule type" value="Genomic_DNA"/>
</dbReference>
<dbReference type="OrthoDB" id="9779968at2"/>
<name>A0A368P0Y8_AGRVI</name>
<reference evidence="1 2" key="1">
    <citation type="submission" date="2018-08" db="EMBL/GenBank/DDBJ databases">
        <title>Genome sequencing of Agrobacterium vitis strain ICMP 10754.</title>
        <authorList>
            <person name="Visnovsky S.B."/>
            <person name="Pitman A.R."/>
        </authorList>
    </citation>
    <scope>NUCLEOTIDE SEQUENCE [LARGE SCALE GENOMIC DNA]</scope>
    <source>
        <strain evidence="1 2">ICMP 10754</strain>
    </source>
</reference>
<gene>
    <name evidence="1" type="ORF">DXT89_23545</name>
</gene>
<dbReference type="RefSeq" id="WP_060719539.1">
    <property type="nucleotide sequence ID" value="NZ_JABFNP010000002.1"/>
</dbReference>
<organism evidence="1 2">
    <name type="scientific">Agrobacterium vitis</name>
    <name type="common">Rhizobium vitis</name>
    <dbReference type="NCBI Taxonomy" id="373"/>
    <lineage>
        <taxon>Bacteria</taxon>
        <taxon>Pseudomonadati</taxon>
        <taxon>Pseudomonadota</taxon>
        <taxon>Alphaproteobacteria</taxon>
        <taxon>Hyphomicrobiales</taxon>
        <taxon>Rhizobiaceae</taxon>
        <taxon>Rhizobium/Agrobacterium group</taxon>
        <taxon>Agrobacterium</taxon>
    </lineage>
</organism>
<dbReference type="PANTHER" id="PTHR43737">
    <property type="entry name" value="BLL7424 PROTEIN"/>
    <property type="match status" value="1"/>
</dbReference>
<dbReference type="InterPro" id="IPR010869">
    <property type="entry name" value="DUF1501"/>
</dbReference>
<protein>
    <submittedName>
        <fullName evidence="1">DUF1501 domain-containing protein</fullName>
    </submittedName>
</protein>
<accession>A0A368P0Y8</accession>
<proteinExistence type="predicted"/>
<dbReference type="AlphaFoldDB" id="A0A368P0Y8"/>
<dbReference type="Proteomes" id="UP000436911">
    <property type="component" value="Unassembled WGS sequence"/>
</dbReference>
<comment type="caution">
    <text evidence="1">The sequence shown here is derived from an EMBL/GenBank/DDBJ whole genome shotgun (WGS) entry which is preliminary data.</text>
</comment>
<dbReference type="PANTHER" id="PTHR43737:SF1">
    <property type="entry name" value="DUF1501 DOMAIN-CONTAINING PROTEIN"/>
    <property type="match status" value="1"/>
</dbReference>
<evidence type="ECO:0000313" key="2">
    <source>
        <dbReference type="Proteomes" id="UP000436911"/>
    </source>
</evidence>
<sequence>MLCENLSPIRRAVLGTSGALFAWAFMPRFAHAAGGRDPRFVTIILRGALDGLTAVPPIGDPDYEGLRQSIALRLDGDKPVLPLDGFFGLHPSMPNFQRLFRANQAAVVHASATAYRERSHFDGQDVLESGFPTPGHVETGWMNRLLEGLPAGDKIVPGAAERVQGLSVGATAPLVIRGKAPVLGWAPSVLRPADGDLAPRLMDLYGRTDPMLSKLLIEGIQTGKIASGLDMKSKGGPGDPNGMEQMARGAARLLAQPDGPRVAALAFEGWDTHAQEIDRLAKLLAGLDNSIAAFEQELGPAWKDTAIIVATEFGRTARINGTDGTDHGTGTTAFLAGGAVRGGRVITDWPGLKQNQLFEGRDLAATTDIRAVIKGMAVDLLGASAGHLASVVFPGSESVQPMKGLIV</sequence>